<keyword evidence="1" id="KW-0812">Transmembrane</keyword>
<evidence type="ECO:0008006" key="3">
    <source>
        <dbReference type="Google" id="ProtNLM"/>
    </source>
</evidence>
<dbReference type="InterPro" id="IPR036514">
    <property type="entry name" value="SGNH_hydro_sf"/>
</dbReference>
<keyword evidence="1" id="KW-0472">Membrane</keyword>
<organism evidence="2">
    <name type="scientific">Pyramimonas obovata</name>
    <dbReference type="NCBI Taxonomy" id="1411642"/>
    <lineage>
        <taxon>Eukaryota</taxon>
        <taxon>Viridiplantae</taxon>
        <taxon>Chlorophyta</taxon>
        <taxon>Pyramimonadophyceae</taxon>
        <taxon>Pyramimonadales</taxon>
        <taxon>Pyramimonadaceae</taxon>
        <taxon>Pyramimonas</taxon>
        <taxon>Pyramimonas incertae sedis</taxon>
    </lineage>
</organism>
<dbReference type="EMBL" id="HBFA01037352">
    <property type="protein sequence ID" value="CAD8688505.1"/>
    <property type="molecule type" value="Transcribed_RNA"/>
</dbReference>
<reference evidence="2" key="1">
    <citation type="submission" date="2021-01" db="EMBL/GenBank/DDBJ databases">
        <authorList>
            <person name="Corre E."/>
            <person name="Pelletier E."/>
            <person name="Niang G."/>
            <person name="Scheremetjew M."/>
            <person name="Finn R."/>
            <person name="Kale V."/>
            <person name="Holt S."/>
            <person name="Cochrane G."/>
            <person name="Meng A."/>
            <person name="Brown T."/>
            <person name="Cohen L."/>
        </authorList>
    </citation>
    <scope>NUCLEOTIDE SEQUENCE</scope>
    <source>
        <strain evidence="2">CCMP722</strain>
    </source>
</reference>
<dbReference type="SUPFAM" id="SSF52266">
    <property type="entry name" value="SGNH hydrolase"/>
    <property type="match status" value="1"/>
</dbReference>
<feature type="transmembrane region" description="Helical" evidence="1">
    <location>
        <begin position="112"/>
        <end position="132"/>
    </location>
</feature>
<evidence type="ECO:0000313" key="2">
    <source>
        <dbReference type="EMBL" id="CAD8688505.1"/>
    </source>
</evidence>
<protein>
    <recommendedName>
        <fullName evidence="3">SGNH hydrolase-type esterase domain-containing protein</fullName>
    </recommendedName>
</protein>
<sequence>MASLRPPPLRLWNHGAQSDPQLTEANRNWQKDIPLLVAKQEQVYEGATLPKVRGPATDVLSQFRDLYSVNMAKTRRSISLSFAPTKPWTQKSPSELLPILLPKDDDPPCRRLWHWVAFALVVVGLMLLGVYVTAKVETVTQKIVVYAQSLNKLEPLPQRKRDWLETEQEQIQWNLTTASVEGEEIHKLTKYIVSPAEQKDPRWKRFSLELADEMVGPHHKHHGGPRVLFVGDFFETYRGTRYGGPCAVNGMVNNDCTSTRIIVQKEFQTGQHTYSWLATAFEGETTQNLLWRINAVEGFNSSSPIVCVINVGMSDLEGGRDPEEVAAGLRAVLHDLQENMPTTYMLFMGLLPRADDVWAVEKDAWETRQKAAAQLGQTPEILRIPFDESRWYEPIFRVNRWMEKIAHDSTQQEKPIYPPVAYVDCGASLLVPGQRRVNAPPRRELPQNLMHEYHHPSPEGHARVAACLHNEIDKINEAFEADRKSEAEVPMHETLRKNREEFIKLRNERGKPMYS</sequence>
<keyword evidence="1" id="KW-1133">Transmembrane helix</keyword>
<proteinExistence type="predicted"/>
<dbReference type="AlphaFoldDB" id="A0A7S0WWN1"/>
<name>A0A7S0WWN1_9CHLO</name>
<dbReference type="Gene3D" id="3.40.50.1110">
    <property type="entry name" value="SGNH hydrolase"/>
    <property type="match status" value="1"/>
</dbReference>
<accession>A0A7S0WWN1</accession>
<evidence type="ECO:0000256" key="1">
    <source>
        <dbReference type="SAM" id="Phobius"/>
    </source>
</evidence>
<gene>
    <name evidence="2" type="ORF">POBO1169_LOCUS18658</name>
</gene>